<protein>
    <submittedName>
        <fullName evidence="3">Non-proteolytic protein, peptidase family M23</fullName>
    </submittedName>
</protein>
<evidence type="ECO:0000259" key="2">
    <source>
        <dbReference type="Pfam" id="PF01551"/>
    </source>
</evidence>
<dbReference type="InterPro" id="IPR016047">
    <property type="entry name" value="M23ase_b-sheet_dom"/>
</dbReference>
<dbReference type="STRING" id="227377.CBU_1537"/>
<dbReference type="PANTHER" id="PTHR21666:SF270">
    <property type="entry name" value="MUREIN HYDROLASE ACTIVATOR ENVC"/>
    <property type="match status" value="1"/>
</dbReference>
<dbReference type="RefSeq" id="NP_820520.2">
    <property type="nucleotide sequence ID" value="NC_002971.4"/>
</dbReference>
<dbReference type="InterPro" id="IPR011055">
    <property type="entry name" value="Dup_hybrid_motif"/>
</dbReference>
<accession>Q83BH1</accession>
<dbReference type="InterPro" id="IPR050570">
    <property type="entry name" value="Cell_wall_metabolism_enzyme"/>
</dbReference>
<feature type="coiled-coil region" evidence="1">
    <location>
        <begin position="63"/>
        <end position="125"/>
    </location>
</feature>
<name>Q83BH1_COXBU</name>
<feature type="domain" description="M23ase beta-sheet core" evidence="2">
    <location>
        <begin position="310"/>
        <end position="403"/>
    </location>
</feature>
<dbReference type="FunFam" id="2.70.70.10:FF:000003">
    <property type="entry name" value="Murein hydrolase activator EnvC"/>
    <property type="match status" value="1"/>
</dbReference>
<dbReference type="GO" id="GO:0004222">
    <property type="term" value="F:metalloendopeptidase activity"/>
    <property type="evidence" value="ECO:0000318"/>
    <property type="project" value="GO_Central"/>
</dbReference>
<keyword evidence="1" id="KW-0175">Coiled coil</keyword>
<dbReference type="SUPFAM" id="SSF51261">
    <property type="entry name" value="Duplicated hybrid motif"/>
    <property type="match status" value="1"/>
</dbReference>
<dbReference type="RefSeq" id="WP_010958285.1">
    <property type="nucleotide sequence ID" value="NC_002971.4"/>
</dbReference>
<dbReference type="PATRIC" id="fig|227377.7.peg.1541"/>
<evidence type="ECO:0000313" key="4">
    <source>
        <dbReference type="Proteomes" id="UP000002671"/>
    </source>
</evidence>
<reference evidence="3 4" key="1">
    <citation type="journal article" date="2003" name="Proc. Natl. Acad. Sci. U.S.A.">
        <title>Complete genome sequence of the Q-fever pathogen, Coxiella burnetii.</title>
        <authorList>
            <person name="Seshadri R."/>
            <person name="Paulsen I.T."/>
            <person name="Eisen J.A."/>
            <person name="Read T.D."/>
            <person name="Nelson K.E."/>
            <person name="Nelson W.C."/>
            <person name="Ward N.L."/>
            <person name="Tettelin H."/>
            <person name="Davidsen T.M."/>
            <person name="Beanan M.J."/>
            <person name="Deboy R.T."/>
            <person name="Daugherty S.C."/>
            <person name="Brinkac L.M."/>
            <person name="Madupu R."/>
            <person name="Dodson R.J."/>
            <person name="Khouri H.M."/>
            <person name="Lee K.H."/>
            <person name="Carty H.A."/>
            <person name="Scanlan D."/>
            <person name="Heinzen R.A."/>
            <person name="Thompson H.A."/>
            <person name="Samuel J.E."/>
            <person name="Fraser C.M."/>
            <person name="Heidelberg J.F."/>
        </authorList>
    </citation>
    <scope>NUCLEOTIDE SEQUENCE [LARGE SCALE GENOMIC DNA]</scope>
    <source>
        <strain evidence="4">RSA 493 / Nine Mile phase I</strain>
    </source>
</reference>
<dbReference type="KEGG" id="cbu:CBU_1537"/>
<dbReference type="AlphaFoldDB" id="Q83BH1"/>
<dbReference type="Gene3D" id="2.70.70.10">
    <property type="entry name" value="Glucose Permease (Domain IIA)"/>
    <property type="match status" value="1"/>
</dbReference>
<dbReference type="GeneID" id="1209447"/>
<sequence length="413" mass="47008">MQRILRFLLLFSIAWIVFPFVFPFLHGSSSRGLSAGPRETTNDGMTVSMMILPEAFAATPTDLKQINHKIETLKAVLSKEKNKRTFFLKRLKTAEIASGRIRLQLQKTEAALKKESQLLEKLNHDQTTYQAKLATERAELADHLRAAYMIGREPYLKLILSQNDAQRVSHLLMYYHYLSKGQLSAIHDLQSTLARLRQNQTSIQAQTHILQNLQKQQSDERAHLEALKQERQQAIGELNNKIKTKNQRLAELLADKRLLEQTLSRLEKQHQIEAIMKQDFAALKGKLSWPTKGSVLPYFGIPIDQSELKWDGILIRAPEDQPVYAVAGGKVVFAKWLPGYGLLLIISHGHGYMTLYGRNHNLYKKPGDMVQKGDLVATVGRSGGYEKPALYFAIRHNAKPLNPSMWCHRGENQ</sequence>
<proteinExistence type="predicted"/>
<evidence type="ECO:0000256" key="1">
    <source>
        <dbReference type="SAM" id="Coils"/>
    </source>
</evidence>
<reference evidence="3 4" key="2">
    <citation type="journal article" date="2009" name="Infect. Immun.">
        <title>Comparative genomics reveal extensive transposon-mediated genomic plasticity and diversity among potential effector proteins within the genus Coxiella.</title>
        <authorList>
            <person name="Beare P.A."/>
            <person name="Unsworth N."/>
            <person name="Andoh M."/>
            <person name="Voth D.E."/>
            <person name="Omsland A."/>
            <person name="Gilk S.D."/>
            <person name="Williams K.P."/>
            <person name="Sobral B.W."/>
            <person name="Kupko J.J.III."/>
            <person name="Porcella S.F."/>
            <person name="Samuel J.E."/>
            <person name="Heinzen R.A."/>
        </authorList>
    </citation>
    <scope>NUCLEOTIDE SEQUENCE [LARGE SCALE GENOMIC DNA]</scope>
    <source>
        <strain evidence="4">RSA 493 / Nine Mile phase I</strain>
    </source>
</reference>
<dbReference type="OrthoDB" id="9784703at2"/>
<keyword evidence="4" id="KW-1185">Reference proteome</keyword>
<dbReference type="GO" id="GO:0000920">
    <property type="term" value="P:septum digestion after cytokinesis"/>
    <property type="evidence" value="ECO:0000318"/>
    <property type="project" value="GO_Central"/>
</dbReference>
<dbReference type="EMBL" id="AE016828">
    <property type="protein sequence ID" value="AAO91034.2"/>
    <property type="molecule type" value="Genomic_DNA"/>
</dbReference>
<dbReference type="Gene3D" id="6.10.250.3150">
    <property type="match status" value="1"/>
</dbReference>
<dbReference type="Proteomes" id="UP000002671">
    <property type="component" value="Chromosome"/>
</dbReference>
<feature type="coiled-coil region" evidence="1">
    <location>
        <begin position="186"/>
        <end position="269"/>
    </location>
</feature>
<dbReference type="eggNOG" id="COG4942">
    <property type="taxonomic scope" value="Bacteria"/>
</dbReference>
<evidence type="ECO:0000313" key="3">
    <source>
        <dbReference type="EMBL" id="AAO91034.2"/>
    </source>
</evidence>
<dbReference type="Pfam" id="PF01551">
    <property type="entry name" value="Peptidase_M23"/>
    <property type="match status" value="1"/>
</dbReference>
<dbReference type="CDD" id="cd12797">
    <property type="entry name" value="M23_peptidase"/>
    <property type="match status" value="1"/>
</dbReference>
<organism evidence="3 4">
    <name type="scientific">Coxiella burnetii (strain RSA 493 / Nine Mile phase I)</name>
    <dbReference type="NCBI Taxonomy" id="227377"/>
    <lineage>
        <taxon>Bacteria</taxon>
        <taxon>Pseudomonadati</taxon>
        <taxon>Pseudomonadota</taxon>
        <taxon>Gammaproteobacteria</taxon>
        <taxon>Legionellales</taxon>
        <taxon>Coxiellaceae</taxon>
        <taxon>Coxiella</taxon>
    </lineage>
</organism>
<gene>
    <name evidence="3" type="ordered locus">CBU_1537</name>
</gene>
<dbReference type="PANTHER" id="PTHR21666">
    <property type="entry name" value="PEPTIDASE-RELATED"/>
    <property type="match status" value="1"/>
</dbReference>
<dbReference type="HOGENOM" id="CLU_029425_4_0_6"/>
<dbReference type="EnsemblBacteria" id="AAO91034">
    <property type="protein sequence ID" value="AAO91034"/>
    <property type="gene ID" value="CBU_1537"/>
</dbReference>